<dbReference type="GO" id="GO:0016747">
    <property type="term" value="F:acyltransferase activity, transferring groups other than amino-acyl groups"/>
    <property type="evidence" value="ECO:0007669"/>
    <property type="project" value="InterPro"/>
</dbReference>
<organism evidence="2 3">
    <name type="scientific">Streptomyces cyaneogriseus subsp. noncyanogenus</name>
    <dbReference type="NCBI Taxonomy" id="477245"/>
    <lineage>
        <taxon>Bacteria</taxon>
        <taxon>Bacillati</taxon>
        <taxon>Actinomycetota</taxon>
        <taxon>Actinomycetes</taxon>
        <taxon>Kitasatosporales</taxon>
        <taxon>Streptomycetaceae</taxon>
        <taxon>Streptomyces</taxon>
    </lineage>
</organism>
<dbReference type="PANTHER" id="PTHR43792">
    <property type="entry name" value="GNAT FAMILY, PUTATIVE (AFU_ORTHOLOGUE AFUA_3G00765)-RELATED-RELATED"/>
    <property type="match status" value="1"/>
</dbReference>
<name>A0A0C5GHS1_9ACTN</name>
<dbReference type="RefSeq" id="WP_044384215.1">
    <property type="nucleotide sequence ID" value="NZ_CP010849.1"/>
</dbReference>
<evidence type="ECO:0000313" key="3">
    <source>
        <dbReference type="Proteomes" id="UP000032234"/>
    </source>
</evidence>
<dbReference type="Gene3D" id="3.40.630.30">
    <property type="match status" value="1"/>
</dbReference>
<dbReference type="KEGG" id="scw:TU94_23305"/>
<feature type="domain" description="N-acetyltransferase" evidence="1">
    <location>
        <begin position="9"/>
        <end position="176"/>
    </location>
</feature>
<reference evidence="2 3" key="1">
    <citation type="submission" date="2015-02" db="EMBL/GenBank/DDBJ databases">
        <title>Genome sequence of thermotolerant Streptomyces cyaneogriseus subsp. Noncyanogenus NMWT1, the producer of nematocidal antibiotics nemadectin.</title>
        <authorList>
            <person name="Wang H."/>
            <person name="Li C."/>
            <person name="Xiang W."/>
            <person name="Wang X."/>
        </authorList>
    </citation>
    <scope>NUCLEOTIDE SEQUENCE [LARGE SCALE GENOMIC DNA]</scope>
    <source>
        <strain evidence="2 3">NMWT 1</strain>
    </source>
</reference>
<keyword evidence="2" id="KW-0808">Transferase</keyword>
<dbReference type="OrthoDB" id="3533156at2"/>
<dbReference type="InterPro" id="IPR016181">
    <property type="entry name" value="Acyl_CoA_acyltransferase"/>
</dbReference>
<sequence>MADLRTDRLLLRSWRESDLAPWAALNADPEVRRHLPGVPDRARCDAAAGRFQDELDRRGWGFWAVEVRRTGEFIGFTGLDPVEEGQPFTGVEAGWRLARPAWGHGYATEAARAALAFGFTELGLPEILAVTTCGNLRSQAVMRRLGMTRDPADDFADPGVPEGPLRRCVLYRSTAPGAPARSGHADGPGR</sequence>
<dbReference type="EMBL" id="CP010849">
    <property type="protein sequence ID" value="AJP03961.1"/>
    <property type="molecule type" value="Genomic_DNA"/>
</dbReference>
<evidence type="ECO:0000313" key="2">
    <source>
        <dbReference type="EMBL" id="AJP03961.1"/>
    </source>
</evidence>
<dbReference type="PANTHER" id="PTHR43792:SF1">
    <property type="entry name" value="N-ACETYLTRANSFERASE DOMAIN-CONTAINING PROTEIN"/>
    <property type="match status" value="1"/>
</dbReference>
<gene>
    <name evidence="2" type="ORF">TU94_23305</name>
</gene>
<accession>A0A0C5GHS1</accession>
<dbReference type="InterPro" id="IPR000182">
    <property type="entry name" value="GNAT_dom"/>
</dbReference>
<keyword evidence="3" id="KW-1185">Reference proteome</keyword>
<dbReference type="STRING" id="477245.TU94_23305"/>
<dbReference type="InterPro" id="IPR051531">
    <property type="entry name" value="N-acetyltransferase"/>
</dbReference>
<dbReference type="HOGENOM" id="CLU_013985_3_1_11"/>
<dbReference type="SUPFAM" id="SSF55729">
    <property type="entry name" value="Acyl-CoA N-acyltransferases (Nat)"/>
    <property type="match status" value="1"/>
</dbReference>
<dbReference type="PROSITE" id="PS51186">
    <property type="entry name" value="GNAT"/>
    <property type="match status" value="1"/>
</dbReference>
<proteinExistence type="predicted"/>
<dbReference type="Pfam" id="PF13302">
    <property type="entry name" value="Acetyltransf_3"/>
    <property type="match status" value="1"/>
</dbReference>
<dbReference type="AlphaFoldDB" id="A0A0C5GHS1"/>
<dbReference type="Proteomes" id="UP000032234">
    <property type="component" value="Chromosome"/>
</dbReference>
<protein>
    <submittedName>
        <fullName evidence="2">Acetyltransferase</fullName>
    </submittedName>
</protein>
<evidence type="ECO:0000259" key="1">
    <source>
        <dbReference type="PROSITE" id="PS51186"/>
    </source>
</evidence>
<dbReference type="PATRIC" id="fig|477245.3.peg.4924"/>